<dbReference type="PANTHER" id="PTHR47070">
    <property type="entry name" value="HYDROXYPROLINE-RICH GLYCOPROTEIN-LIKE"/>
    <property type="match status" value="1"/>
</dbReference>
<feature type="compositionally biased region" description="Polar residues" evidence="1">
    <location>
        <begin position="544"/>
        <end position="556"/>
    </location>
</feature>
<feature type="region of interest" description="Disordered" evidence="1">
    <location>
        <begin position="530"/>
        <end position="628"/>
    </location>
</feature>
<evidence type="ECO:0000256" key="1">
    <source>
        <dbReference type="SAM" id="MobiDB-lite"/>
    </source>
</evidence>
<reference evidence="3" key="1">
    <citation type="journal article" date="2021" name="Front. Plant Sci.">
        <title>Chromosome-Scale Genome Assembly for Chinese Sour Jujube and Insights Into Its Genome Evolution and Domestication Signature.</title>
        <authorList>
            <person name="Shen L.-Y."/>
            <person name="Luo H."/>
            <person name="Wang X.-L."/>
            <person name="Wang X.-M."/>
            <person name="Qiu X.-J."/>
            <person name="Liu H."/>
            <person name="Zhou S.-S."/>
            <person name="Jia K.-H."/>
            <person name="Nie S."/>
            <person name="Bao Y.-T."/>
            <person name="Zhang R.-G."/>
            <person name="Yun Q.-Z."/>
            <person name="Chai Y.-H."/>
            <person name="Lu J.-Y."/>
            <person name="Li Y."/>
            <person name="Zhao S.-W."/>
            <person name="Mao J.-F."/>
            <person name="Jia S.-G."/>
            <person name="Mao Y.-M."/>
        </authorList>
    </citation>
    <scope>NUCLEOTIDE SEQUENCE</scope>
    <source>
        <strain evidence="3">AT0</strain>
        <tissue evidence="3">Leaf</tissue>
    </source>
</reference>
<dbReference type="EMBL" id="JAEACU010000001">
    <property type="protein sequence ID" value="KAH7547099.1"/>
    <property type="molecule type" value="Genomic_DNA"/>
</dbReference>
<feature type="compositionally biased region" description="Polar residues" evidence="1">
    <location>
        <begin position="611"/>
        <end position="623"/>
    </location>
</feature>
<feature type="compositionally biased region" description="Polar residues" evidence="1">
    <location>
        <begin position="390"/>
        <end position="400"/>
    </location>
</feature>
<dbReference type="Proteomes" id="UP000813462">
    <property type="component" value="Unassembled WGS sequence"/>
</dbReference>
<organism evidence="3 4">
    <name type="scientific">Ziziphus jujuba var. spinosa</name>
    <dbReference type="NCBI Taxonomy" id="714518"/>
    <lineage>
        <taxon>Eukaryota</taxon>
        <taxon>Viridiplantae</taxon>
        <taxon>Streptophyta</taxon>
        <taxon>Embryophyta</taxon>
        <taxon>Tracheophyta</taxon>
        <taxon>Spermatophyta</taxon>
        <taxon>Magnoliopsida</taxon>
        <taxon>eudicotyledons</taxon>
        <taxon>Gunneridae</taxon>
        <taxon>Pentapetalae</taxon>
        <taxon>rosids</taxon>
        <taxon>fabids</taxon>
        <taxon>Rosales</taxon>
        <taxon>Rhamnaceae</taxon>
        <taxon>Paliureae</taxon>
        <taxon>Ziziphus</taxon>
    </lineage>
</organism>
<evidence type="ECO:0000313" key="4">
    <source>
        <dbReference type="Proteomes" id="UP000813462"/>
    </source>
</evidence>
<feature type="compositionally biased region" description="Low complexity" evidence="1">
    <location>
        <begin position="441"/>
        <end position="451"/>
    </location>
</feature>
<feature type="compositionally biased region" description="Polar residues" evidence="1">
    <location>
        <begin position="408"/>
        <end position="435"/>
    </location>
</feature>
<feature type="compositionally biased region" description="Basic and acidic residues" evidence="1">
    <location>
        <begin position="102"/>
        <end position="118"/>
    </location>
</feature>
<feature type="compositionally biased region" description="Polar residues" evidence="1">
    <location>
        <begin position="120"/>
        <end position="129"/>
    </location>
</feature>
<feature type="region of interest" description="Disordered" evidence="1">
    <location>
        <begin position="236"/>
        <end position="255"/>
    </location>
</feature>
<dbReference type="SUPFAM" id="SSF46934">
    <property type="entry name" value="UBA-like"/>
    <property type="match status" value="1"/>
</dbReference>
<name>A0A978W565_ZIZJJ</name>
<feature type="domain" description="GBF-interacting protein 1 N-terminal" evidence="2">
    <location>
        <begin position="16"/>
        <end position="58"/>
    </location>
</feature>
<dbReference type="InterPro" id="IPR009719">
    <property type="entry name" value="GIP1_N"/>
</dbReference>
<protein>
    <recommendedName>
        <fullName evidence="2">GBF-interacting protein 1 N-terminal domain-containing protein</fullName>
    </recommendedName>
</protein>
<dbReference type="InterPro" id="IPR009060">
    <property type="entry name" value="UBA-like_sf"/>
</dbReference>
<feature type="region of interest" description="Disordered" evidence="1">
    <location>
        <begin position="97"/>
        <end position="129"/>
    </location>
</feature>
<dbReference type="PANTHER" id="PTHR47070:SF2">
    <property type="entry name" value="OS06G0206100 PROTEIN"/>
    <property type="match status" value="1"/>
</dbReference>
<feature type="compositionally biased region" description="Polar residues" evidence="1">
    <location>
        <begin position="238"/>
        <end position="255"/>
    </location>
</feature>
<feature type="region of interest" description="Disordered" evidence="1">
    <location>
        <begin position="390"/>
        <end position="476"/>
    </location>
</feature>
<sequence>MVSGLRVEGGTQILSAGVRKTIQSIKEIVGNHSDIDIYWALKETNMDPNETAQKLLNQVEEVFGLDIDDAIVSIEVTEFSYYGYTCYYTDTFHEVKRKRDKKKENMGHEGSADPRRYSESVGQGMQTNTYSDRNVRKGAYARNVLPGVSKEFRVVRDNRVNRNVSRELKSASPQRPKSVNEKVKSSVSGKGLSWDLKETEFHLMVEMIILKVLLETTFYKAFNFRDIDICRFTPVSPAGSSGSQKPSGGEISSQPSKELFDSQFRIAQGASSGGMVRKEAFEEKRLTTVSNAASRVQAGKANTSQPHFAVVASSSSTIGVYSSSTDPVHVPSPDSRSSAAIGAIKREVGVVGVRRQSSDSKSSIPSGSLSNSLLGGDGSTESFRSFNTVSKNDQLSQASESVMPGTPVSRSFLGSQYNSRQHQQPVGHQKASQPNKEWKPKSSQKPSVSSPGVIGTPTISVSPPAHDSKDLETEAAKMQDKLSRVNIYENQNVIIAKHIRVPETDRCRLTFGSIGVEFDSARNLVNGFQTGSMEESNGEPVASLSASIPESSNDDASGSKLVDSLEDQVMNSGSDSPPSAAASDQQLTDKNESSSPQNLDSYGDIGLVRDNSPSYAPSESHQQVPPELPGFSVSLFSMLYDSSVSEPNFDPHEAYDPQTGYDIPYFRPTMDETLRGQGLISPQEGLSSHNANSSPASTIAMVHQQQQPPVAQMYPQVHVSHFANLMPYRQFVSPVYVPPMAMPGFSSNPAYPHPSSGNSYVLMPGGGTHLNANSLKYGVPQFKPVPAGSPTGFGNFSNPNGYAINAPGVVGGATGLEDSSRIKYKDGNLYVPSPQAETSEIWIQNPREIPGLQSTPYYNMPGQTPHAAYLPSHTGHASFNAAAAQSSHMQFPGLYHPPPQPAAIANPHHLGPAMGGNVGVGVAAAAPGAQVGAYQQPQLSHLNWTTNF</sequence>
<feature type="region of interest" description="Disordered" evidence="1">
    <location>
        <begin position="321"/>
        <end position="377"/>
    </location>
</feature>
<feature type="region of interest" description="Disordered" evidence="1">
    <location>
        <begin position="163"/>
        <end position="184"/>
    </location>
</feature>
<comment type="caution">
    <text evidence="3">The sequence shown here is derived from an EMBL/GenBank/DDBJ whole genome shotgun (WGS) entry which is preliminary data.</text>
</comment>
<feature type="compositionally biased region" description="Low complexity" evidence="1">
    <location>
        <begin position="359"/>
        <end position="374"/>
    </location>
</feature>
<evidence type="ECO:0000259" key="2">
    <source>
        <dbReference type="Pfam" id="PF06972"/>
    </source>
</evidence>
<evidence type="ECO:0000313" key="3">
    <source>
        <dbReference type="EMBL" id="KAH7547099.1"/>
    </source>
</evidence>
<feature type="compositionally biased region" description="Basic and acidic residues" evidence="1">
    <location>
        <begin position="466"/>
        <end position="476"/>
    </location>
</feature>
<gene>
    <name evidence="3" type="ORF">FEM48_Zijuj01G0271100</name>
</gene>
<dbReference type="AlphaFoldDB" id="A0A978W565"/>
<proteinExistence type="predicted"/>
<feature type="compositionally biased region" description="Low complexity" evidence="1">
    <location>
        <begin position="574"/>
        <end position="584"/>
    </location>
</feature>
<accession>A0A978W565</accession>
<dbReference type="Pfam" id="PF06972">
    <property type="entry name" value="GIP1_N"/>
    <property type="match status" value="1"/>
</dbReference>